<evidence type="ECO:0000313" key="3">
    <source>
        <dbReference type="Proteomes" id="UP000645257"/>
    </source>
</evidence>
<proteinExistence type="predicted"/>
<organism evidence="2 3">
    <name type="scientific">Paludibacterium paludis</name>
    <dbReference type="NCBI Taxonomy" id="1225769"/>
    <lineage>
        <taxon>Bacteria</taxon>
        <taxon>Pseudomonadati</taxon>
        <taxon>Pseudomonadota</taxon>
        <taxon>Betaproteobacteria</taxon>
        <taxon>Neisseriales</taxon>
        <taxon>Chromobacteriaceae</taxon>
        <taxon>Paludibacterium</taxon>
    </lineage>
</organism>
<feature type="signal peptide" evidence="1">
    <location>
        <begin position="1"/>
        <end position="27"/>
    </location>
</feature>
<accession>A0A918U6C9</accession>
<dbReference type="EMBL" id="BMYX01000001">
    <property type="protein sequence ID" value="GGY02398.1"/>
    <property type="molecule type" value="Genomic_DNA"/>
</dbReference>
<reference evidence="2" key="2">
    <citation type="submission" date="2020-09" db="EMBL/GenBank/DDBJ databases">
        <authorList>
            <person name="Sun Q."/>
            <person name="Kim S."/>
        </authorList>
    </citation>
    <scope>NUCLEOTIDE SEQUENCE</scope>
    <source>
        <strain evidence="2">KCTC 32182</strain>
    </source>
</reference>
<dbReference type="AlphaFoldDB" id="A0A918U6C9"/>
<comment type="caution">
    <text evidence="2">The sequence shown here is derived from an EMBL/GenBank/DDBJ whole genome shotgun (WGS) entry which is preliminary data.</text>
</comment>
<dbReference type="Gene3D" id="3.40.190.10">
    <property type="entry name" value="Periplasmic binding protein-like II"/>
    <property type="match status" value="2"/>
</dbReference>
<keyword evidence="1" id="KW-0732">Signal</keyword>
<protein>
    <submittedName>
        <fullName evidence="2">Polar amino acid ABC transporter</fullName>
    </submittedName>
</protein>
<gene>
    <name evidence="2" type="ORF">GCM10011289_00630</name>
</gene>
<name>A0A918U6C9_9NEIS</name>
<feature type="chain" id="PRO_5038077195" evidence="1">
    <location>
        <begin position="28"/>
        <end position="249"/>
    </location>
</feature>
<reference evidence="2" key="1">
    <citation type="journal article" date="2014" name="Int. J. Syst. Evol. Microbiol.">
        <title>Complete genome sequence of Corynebacterium casei LMG S-19264T (=DSM 44701T), isolated from a smear-ripened cheese.</title>
        <authorList>
            <consortium name="US DOE Joint Genome Institute (JGI-PGF)"/>
            <person name="Walter F."/>
            <person name="Albersmeier A."/>
            <person name="Kalinowski J."/>
            <person name="Ruckert C."/>
        </authorList>
    </citation>
    <scope>NUCLEOTIDE SEQUENCE</scope>
    <source>
        <strain evidence="2">KCTC 32182</strain>
    </source>
</reference>
<keyword evidence="3" id="KW-1185">Reference proteome</keyword>
<dbReference type="RefSeq" id="WP_189529967.1">
    <property type="nucleotide sequence ID" value="NZ_BMYX01000001.1"/>
</dbReference>
<evidence type="ECO:0000313" key="2">
    <source>
        <dbReference type="EMBL" id="GGY02398.1"/>
    </source>
</evidence>
<evidence type="ECO:0000256" key="1">
    <source>
        <dbReference type="SAM" id="SignalP"/>
    </source>
</evidence>
<dbReference type="Proteomes" id="UP000645257">
    <property type="component" value="Unassembled WGS sequence"/>
</dbReference>
<sequence length="249" mass="27921">MRFISALLRATLQAGLLLLVASSLSRADNTVHIAFGETLAPYVIEETQSGLELEIVRAALKEEGLALKPSFYPQKRLPVLLGSSQVDGVALMTAALAPHAALSEVYVTYEDYAITLARRGITLHSISDMKPYTVAGFPLASHYFGAEYLALASNNPNYSEPSNQMDQNRLLYREAVDVVIADKRIFHYYDRQLIRQKLEKPADVTLHPLFDQVSYRIAFRDKALRDRFNRGLAAIAKKGIYRTISQRYP</sequence>
<dbReference type="SUPFAM" id="SSF53850">
    <property type="entry name" value="Periplasmic binding protein-like II"/>
    <property type="match status" value="1"/>
</dbReference>